<protein>
    <submittedName>
        <fullName evidence="2">Chemotaxis protein CheW</fullName>
    </submittedName>
</protein>
<gene>
    <name evidence="2" type="ORF">J1899_14700</name>
</gene>
<dbReference type="PANTHER" id="PTHR22617">
    <property type="entry name" value="CHEMOTAXIS SENSOR HISTIDINE KINASE-RELATED"/>
    <property type="match status" value="1"/>
</dbReference>
<evidence type="ECO:0000259" key="1">
    <source>
        <dbReference type="PROSITE" id="PS50851"/>
    </source>
</evidence>
<dbReference type="InterPro" id="IPR002545">
    <property type="entry name" value="CheW-lke_dom"/>
</dbReference>
<feature type="domain" description="CheW-like" evidence="1">
    <location>
        <begin position="4"/>
        <end position="143"/>
    </location>
</feature>
<name>A0ABX8FAU4_9BACI</name>
<dbReference type="Pfam" id="PF01584">
    <property type="entry name" value="CheW"/>
    <property type="match status" value="1"/>
</dbReference>
<reference evidence="2 3" key="1">
    <citation type="submission" date="2021-03" db="EMBL/GenBank/DDBJ databases">
        <title>The first data on the complete genome of the tetrodotoxin-producing bacterium.</title>
        <authorList>
            <person name="Melnikova D.I."/>
            <person name="Nijland R."/>
            <person name="Magarlamov T.Y."/>
        </authorList>
    </citation>
    <scope>NUCLEOTIDE SEQUENCE [LARGE SCALE GENOMIC DNA]</scope>
    <source>
        <strain evidence="2 3">1839</strain>
    </source>
</reference>
<dbReference type="PANTHER" id="PTHR22617:SF23">
    <property type="entry name" value="CHEMOTAXIS PROTEIN CHEW"/>
    <property type="match status" value="1"/>
</dbReference>
<accession>A0ABX8FAU4</accession>
<evidence type="ECO:0000313" key="3">
    <source>
        <dbReference type="Proteomes" id="UP000679247"/>
    </source>
</evidence>
<keyword evidence="3" id="KW-1185">Reference proteome</keyword>
<dbReference type="EMBL" id="CP071709">
    <property type="protein sequence ID" value="QVY60267.1"/>
    <property type="molecule type" value="Genomic_DNA"/>
</dbReference>
<dbReference type="InterPro" id="IPR036061">
    <property type="entry name" value="CheW-like_dom_sf"/>
</dbReference>
<dbReference type="PROSITE" id="PS50851">
    <property type="entry name" value="CHEW"/>
    <property type="match status" value="1"/>
</dbReference>
<dbReference type="SUPFAM" id="SSF50341">
    <property type="entry name" value="CheW-like"/>
    <property type="match status" value="1"/>
</dbReference>
<organism evidence="2 3">
    <name type="scientific">Cytobacillus gottheilii</name>
    <dbReference type="NCBI Taxonomy" id="859144"/>
    <lineage>
        <taxon>Bacteria</taxon>
        <taxon>Bacillati</taxon>
        <taxon>Bacillota</taxon>
        <taxon>Bacilli</taxon>
        <taxon>Bacillales</taxon>
        <taxon>Bacillaceae</taxon>
        <taxon>Cytobacillus</taxon>
    </lineage>
</organism>
<dbReference type="Gene3D" id="2.30.30.40">
    <property type="entry name" value="SH3 Domains"/>
    <property type="match status" value="1"/>
</dbReference>
<evidence type="ECO:0000313" key="2">
    <source>
        <dbReference type="EMBL" id="QVY60267.1"/>
    </source>
</evidence>
<dbReference type="RefSeq" id="WP_066443850.1">
    <property type="nucleotide sequence ID" value="NZ_CP071709.1"/>
</dbReference>
<dbReference type="Proteomes" id="UP000679247">
    <property type="component" value="Chromosome"/>
</dbReference>
<dbReference type="Gene3D" id="2.40.50.180">
    <property type="entry name" value="CheA-289, Domain 4"/>
    <property type="match status" value="1"/>
</dbReference>
<dbReference type="InterPro" id="IPR039315">
    <property type="entry name" value="CheW"/>
</dbReference>
<dbReference type="SMART" id="SM00260">
    <property type="entry name" value="CheW"/>
    <property type="match status" value="1"/>
</dbReference>
<sequence>MAENRKVVVFRIQGEEYAIPIEFVISIEKIAGITPIPHLPHYVNGIAKVRDELIPVIDLKQVLYHQGTNLEEASRKIVLQTEELSVGIIVDEAKEIIDIPNEAVKPLGLAAYQKTSYFSGVANLNSKLITLIDPSVLVESLEGIKDIKEYMNSQTQLQ</sequence>
<proteinExistence type="predicted"/>